<dbReference type="InterPro" id="IPR008271">
    <property type="entry name" value="Ser/Thr_kinase_AS"/>
</dbReference>
<comment type="caution">
    <text evidence="19">The sequence shown here is derived from an EMBL/GenBank/DDBJ whole genome shotgun (WGS) entry which is preliminary data.</text>
</comment>
<dbReference type="PROSITE" id="PS00107">
    <property type="entry name" value="PROTEIN_KINASE_ATP"/>
    <property type="match status" value="1"/>
</dbReference>
<dbReference type="PROSITE" id="PS50011">
    <property type="entry name" value="PROTEIN_KINASE_DOM"/>
    <property type="match status" value="4"/>
</dbReference>
<evidence type="ECO:0000256" key="12">
    <source>
        <dbReference type="ARBA" id="ARBA00022989"/>
    </source>
</evidence>
<dbReference type="SMART" id="SM00220">
    <property type="entry name" value="S_TKc"/>
    <property type="match status" value="3"/>
</dbReference>
<feature type="domain" description="Protein kinase" evidence="18">
    <location>
        <begin position="1065"/>
        <end position="1262"/>
    </location>
</feature>
<evidence type="ECO:0000256" key="8">
    <source>
        <dbReference type="ARBA" id="ARBA00022729"/>
    </source>
</evidence>
<feature type="non-terminal residue" evidence="19">
    <location>
        <position position="1262"/>
    </location>
</feature>
<keyword evidence="13" id="KW-0472">Membrane</keyword>
<keyword evidence="10" id="KW-0418">Kinase</keyword>
<evidence type="ECO:0000256" key="15">
    <source>
        <dbReference type="ARBA" id="ARBA00023180"/>
    </source>
</evidence>
<dbReference type="Proteomes" id="UP001172457">
    <property type="component" value="Chromosome 4"/>
</dbReference>
<keyword evidence="4" id="KW-1003">Cell membrane</keyword>
<evidence type="ECO:0000256" key="4">
    <source>
        <dbReference type="ARBA" id="ARBA00022475"/>
    </source>
</evidence>
<keyword evidence="6" id="KW-0808">Transferase</keyword>
<evidence type="ECO:0000256" key="16">
    <source>
        <dbReference type="PROSITE-ProRule" id="PRU10141"/>
    </source>
</evidence>
<dbReference type="PANTHER" id="PTHR47989">
    <property type="entry name" value="OS01G0750732 PROTEIN"/>
    <property type="match status" value="1"/>
</dbReference>
<comment type="similarity">
    <text evidence="3">In the C-terminal section; belongs to the protein kinase superfamily. Ser/Thr protein kinase family.</text>
</comment>
<dbReference type="FunFam" id="3.30.200.20:FF:000039">
    <property type="entry name" value="receptor-like protein kinase FERONIA"/>
    <property type="match status" value="2"/>
</dbReference>
<dbReference type="GO" id="GO:0005886">
    <property type="term" value="C:plasma membrane"/>
    <property type="evidence" value="ECO:0007669"/>
    <property type="project" value="UniProtKB-SubCell"/>
</dbReference>
<evidence type="ECO:0000256" key="5">
    <source>
        <dbReference type="ARBA" id="ARBA00022527"/>
    </source>
</evidence>
<dbReference type="GO" id="GO:0004674">
    <property type="term" value="F:protein serine/threonine kinase activity"/>
    <property type="evidence" value="ECO:0007669"/>
    <property type="project" value="UniProtKB-KW"/>
</dbReference>
<comment type="similarity">
    <text evidence="2">In the N-terminal section; belongs to the leguminous lectin family.</text>
</comment>
<dbReference type="SUPFAM" id="SSF56112">
    <property type="entry name" value="Protein kinase-like (PK-like)"/>
    <property type="match status" value="4"/>
</dbReference>
<feature type="binding site" evidence="16">
    <location>
        <position position="73"/>
    </location>
    <ligand>
        <name>ATP</name>
        <dbReference type="ChEBI" id="CHEBI:30616"/>
    </ligand>
</feature>
<dbReference type="InterPro" id="IPR001245">
    <property type="entry name" value="Ser-Thr/Tyr_kinase_cat_dom"/>
</dbReference>
<comment type="subcellular location">
    <subcellularLocation>
        <location evidence="1">Cell membrane</location>
        <topology evidence="1">Single-pass type I membrane protein</topology>
    </subcellularLocation>
</comment>
<dbReference type="PROSITE" id="PS00108">
    <property type="entry name" value="PROTEIN_KINASE_ST"/>
    <property type="match status" value="2"/>
</dbReference>
<dbReference type="GO" id="GO:0002229">
    <property type="term" value="P:defense response to oomycetes"/>
    <property type="evidence" value="ECO:0007669"/>
    <property type="project" value="UniProtKB-ARBA"/>
</dbReference>
<evidence type="ECO:0000256" key="10">
    <source>
        <dbReference type="ARBA" id="ARBA00022777"/>
    </source>
</evidence>
<dbReference type="PANTHER" id="PTHR47989:SF62">
    <property type="entry name" value="OS05G0423500 PROTEIN"/>
    <property type="match status" value="1"/>
</dbReference>
<dbReference type="FunFam" id="1.10.510.10:FF:000051">
    <property type="entry name" value="Receptor-like serine/threonine-protein kinase ALE2"/>
    <property type="match status" value="1"/>
</dbReference>
<dbReference type="GO" id="GO:0005524">
    <property type="term" value="F:ATP binding"/>
    <property type="evidence" value="ECO:0007669"/>
    <property type="project" value="UniProtKB-UniRule"/>
</dbReference>
<keyword evidence="8" id="KW-0732">Signal</keyword>
<sequence length="1262" mass="140836">MFSAMDDGKESKTSSSSSSLQGSQPCRHFEYHEILLATHDFDESFVIGHGGFGKVYRGDVNINGSGLVVAAIKRLDSMSNQGATEFWAEVEMLSKLRHSNLVSLIGYCNHEKEKILVYEYMPNGTLEDHLHKYGTPLSWLQQLNICLGAARGLHYIHTGAGIKVIHRDVKTSNILLDENWTAKISDFGLSKMSPANQPSTYINTAVRGTFGYLDPDYYTTGKLTKKSDVYAFGVVMLEVLCRKRAVDTTLDEEQWVNLAIWAQQSIKAGNLKHIVDSFLRVQISPKCLKEFVRIIKRCLHNNSKERSTMAEVVVSLESVLSLQEKYNNLLHAQGRTIFGRMADMIPFTSNGENSGQGDSKPSSSTKGNMSTNGRNTNMLLDTREVPSDYKIPGLKEFKFVDLKRATYNFNKDLLLRKGSFGWEMLGWIDENTFPPSTPSVGIAVAVKRYLPGYAHGGLEEWQVEVHMLGKLAHPNIISLLGYCNDKKDEFLLVYEYMQNQSLHSHLYPSADVAAEPLSWGTRLRIMMGVARGLSYLHISNVIHRDVKSTTILLDQVFNAKLGDFAVARSGPGIGETHVSTECMGTFGYIDPKYVMTGQITVKTDIYSFGVVLLETLTGLKALDINRPREQINLVEWLSPILGDKEELKKIIDPRLEKNYPEEGVLEYAKLALRCLADEPKDRPSSEEVLQGFKIINSKTTISNSISSSSIVMLSAIDDGESETSSSSSSLQAAWSCRHFEFHEILHATHDFDESLVIGHGGFGKVYRGDVNNGSSHAVAAIKRLDSMSNQGATEFWAEVEMLSKLRHCNLVSLFGAARGLHYIHTGAGIKVIHRDVKSSNILLDKSWAAKISDFGLSKLSPANQPSTYVNTAVRGTFGYLDPDYYTTGKLTKKSDVYAFGVVMLEVLCRKRAVDTTLDEEQWVNLAIWAQQSIKEGNLKHIIDYDIRGQISPKCLKEFVRIIKGCLHNNSKQRFTMAEVVVSLESVVSLQEKHNKLLQTGGKTIFSRMVDVIPFSSKREKSGQGDTKPSSSTKGNMSTNGGNIDYKIPSLKEFKFVDLVRATNNFNEDRLLGRGGFGPVMLGWIDENTFAPSTPSDGIAVAVKRLHLKSSQGQREWQVEVDMLGKLAHPNIISLLGYCNDKKDEYLLVYEYMQNQSLDSHLYPTDGVGEPLSWGTRLRILIGAAYGLSYLHSSNVIHGDVKSTNILLDQCRDGTTLIDPRLEKNYPEEGAFEYAKLALRCLEHEPKDRPSTKEVLQGLKQIY</sequence>
<dbReference type="InterPro" id="IPR011009">
    <property type="entry name" value="Kinase-like_dom_sf"/>
</dbReference>
<evidence type="ECO:0000259" key="18">
    <source>
        <dbReference type="PROSITE" id="PS50011"/>
    </source>
</evidence>
<keyword evidence="11 16" id="KW-0067">ATP-binding</keyword>
<dbReference type="AlphaFoldDB" id="A0AA38SYF6"/>
<dbReference type="InterPro" id="IPR000719">
    <property type="entry name" value="Prot_kinase_dom"/>
</dbReference>
<feature type="compositionally biased region" description="Basic and acidic residues" evidence="17">
    <location>
        <begin position="1"/>
        <end position="12"/>
    </location>
</feature>
<keyword evidence="5" id="KW-0723">Serine/threonine-protein kinase</keyword>
<keyword evidence="7" id="KW-0812">Transmembrane</keyword>
<feature type="region of interest" description="Disordered" evidence="17">
    <location>
        <begin position="1"/>
        <end position="24"/>
    </location>
</feature>
<evidence type="ECO:0000256" key="3">
    <source>
        <dbReference type="ARBA" id="ARBA00010217"/>
    </source>
</evidence>
<keyword evidence="20" id="KW-1185">Reference proteome</keyword>
<dbReference type="CDD" id="cd14066">
    <property type="entry name" value="STKc_IRAK"/>
    <property type="match status" value="2"/>
</dbReference>
<protein>
    <recommendedName>
        <fullName evidence="18">Protein kinase domain-containing protein</fullName>
    </recommendedName>
</protein>
<dbReference type="EMBL" id="JARYMX010000004">
    <property type="protein sequence ID" value="KAJ9551100.1"/>
    <property type="molecule type" value="Genomic_DNA"/>
</dbReference>
<evidence type="ECO:0000256" key="14">
    <source>
        <dbReference type="ARBA" id="ARBA00023170"/>
    </source>
</evidence>
<dbReference type="Pfam" id="PF00069">
    <property type="entry name" value="Pkinase"/>
    <property type="match status" value="1"/>
</dbReference>
<keyword evidence="14" id="KW-0675">Receptor</keyword>
<dbReference type="FunFam" id="1.10.510.10:FF:000240">
    <property type="entry name" value="Lectin-domain containing receptor kinase A4.3"/>
    <property type="match status" value="1"/>
</dbReference>
<feature type="domain" description="Protein kinase" evidence="18">
    <location>
        <begin position="41"/>
        <end position="320"/>
    </location>
</feature>
<evidence type="ECO:0000256" key="9">
    <source>
        <dbReference type="ARBA" id="ARBA00022741"/>
    </source>
</evidence>
<evidence type="ECO:0000256" key="11">
    <source>
        <dbReference type="ARBA" id="ARBA00022840"/>
    </source>
</evidence>
<feature type="domain" description="Protein kinase" evidence="18">
    <location>
        <begin position="409"/>
        <end position="695"/>
    </location>
</feature>
<dbReference type="Gene3D" id="1.10.510.10">
    <property type="entry name" value="Transferase(Phosphotransferase) domain 1"/>
    <property type="match status" value="5"/>
</dbReference>
<keyword evidence="15" id="KW-0325">Glycoprotein</keyword>
<name>A0AA38SYF6_9ASTR</name>
<reference evidence="19" key="1">
    <citation type="submission" date="2023-03" db="EMBL/GenBank/DDBJ databases">
        <title>Chromosome-scale reference genome and RAD-based genetic map of yellow starthistle (Centaurea solstitialis) reveal putative structural variation and QTLs associated with invader traits.</title>
        <authorList>
            <person name="Reatini B."/>
            <person name="Cang F.A."/>
            <person name="Jiang Q."/>
            <person name="Mckibben M.T.W."/>
            <person name="Barker M.S."/>
            <person name="Rieseberg L.H."/>
            <person name="Dlugosch K.M."/>
        </authorList>
    </citation>
    <scope>NUCLEOTIDE SEQUENCE</scope>
    <source>
        <strain evidence="19">CAN-66</strain>
        <tissue evidence="19">Leaf</tissue>
    </source>
</reference>
<evidence type="ECO:0000256" key="6">
    <source>
        <dbReference type="ARBA" id="ARBA00022679"/>
    </source>
</evidence>
<evidence type="ECO:0000256" key="17">
    <source>
        <dbReference type="SAM" id="MobiDB-lite"/>
    </source>
</evidence>
<dbReference type="FunFam" id="1.10.510.10:FF:000084">
    <property type="entry name" value="Wall-associated receptor kinase 2"/>
    <property type="match status" value="1"/>
</dbReference>
<gene>
    <name evidence="19" type="ORF">OSB04_015145</name>
</gene>
<accession>A0AA38SYF6</accession>
<dbReference type="InterPro" id="IPR017441">
    <property type="entry name" value="Protein_kinase_ATP_BS"/>
</dbReference>
<evidence type="ECO:0000313" key="19">
    <source>
        <dbReference type="EMBL" id="KAJ9551100.1"/>
    </source>
</evidence>
<proteinExistence type="inferred from homology"/>
<organism evidence="19 20">
    <name type="scientific">Centaurea solstitialis</name>
    <name type="common">yellow star-thistle</name>
    <dbReference type="NCBI Taxonomy" id="347529"/>
    <lineage>
        <taxon>Eukaryota</taxon>
        <taxon>Viridiplantae</taxon>
        <taxon>Streptophyta</taxon>
        <taxon>Embryophyta</taxon>
        <taxon>Tracheophyta</taxon>
        <taxon>Spermatophyta</taxon>
        <taxon>Magnoliopsida</taxon>
        <taxon>eudicotyledons</taxon>
        <taxon>Gunneridae</taxon>
        <taxon>Pentapetalae</taxon>
        <taxon>asterids</taxon>
        <taxon>campanulids</taxon>
        <taxon>Asterales</taxon>
        <taxon>Asteraceae</taxon>
        <taxon>Carduoideae</taxon>
        <taxon>Cardueae</taxon>
        <taxon>Centaureinae</taxon>
        <taxon>Centaurea</taxon>
    </lineage>
</organism>
<feature type="domain" description="Protein kinase" evidence="18">
    <location>
        <begin position="751"/>
        <end position="996"/>
    </location>
</feature>
<evidence type="ECO:0000256" key="2">
    <source>
        <dbReference type="ARBA" id="ARBA00008536"/>
    </source>
</evidence>
<dbReference type="Gene3D" id="3.30.200.20">
    <property type="entry name" value="Phosphorylase Kinase, domain 1"/>
    <property type="match status" value="4"/>
</dbReference>
<evidence type="ECO:0000256" key="1">
    <source>
        <dbReference type="ARBA" id="ARBA00004251"/>
    </source>
</evidence>
<evidence type="ECO:0000256" key="7">
    <source>
        <dbReference type="ARBA" id="ARBA00022692"/>
    </source>
</evidence>
<feature type="region of interest" description="Disordered" evidence="17">
    <location>
        <begin position="349"/>
        <end position="376"/>
    </location>
</feature>
<evidence type="ECO:0000256" key="13">
    <source>
        <dbReference type="ARBA" id="ARBA00023136"/>
    </source>
</evidence>
<evidence type="ECO:0000313" key="20">
    <source>
        <dbReference type="Proteomes" id="UP001172457"/>
    </source>
</evidence>
<keyword evidence="9 16" id="KW-0547">Nucleotide-binding</keyword>
<keyword evidence="12" id="KW-1133">Transmembrane helix</keyword>
<dbReference type="Pfam" id="PF07714">
    <property type="entry name" value="PK_Tyr_Ser-Thr"/>
    <property type="match status" value="4"/>
</dbReference>
<feature type="compositionally biased region" description="Polar residues" evidence="17">
    <location>
        <begin position="1023"/>
        <end position="1041"/>
    </location>
</feature>
<feature type="region of interest" description="Disordered" evidence="17">
    <location>
        <begin position="1016"/>
        <end position="1041"/>
    </location>
</feature>